<proteinExistence type="predicted"/>
<reference evidence="1 2" key="1">
    <citation type="submission" date="2022-09" db="EMBL/GenBank/DDBJ databases">
        <title>Intensive care unit water sources are persistently colonized with multi-drug resistant bacteria and are the site of extensive horizontal gene transfer of antibiotic resistance genes.</title>
        <authorList>
            <person name="Diorio-Toth L."/>
        </authorList>
    </citation>
    <scope>NUCLEOTIDE SEQUENCE [LARGE SCALE GENOMIC DNA]</scope>
    <source>
        <strain evidence="1 2">GD03901</strain>
    </source>
</reference>
<evidence type="ECO:0000313" key="1">
    <source>
        <dbReference type="EMBL" id="MDH0758667.1"/>
    </source>
</evidence>
<sequence length="446" mass="51231">MSKFIASNAYVQNSDKKNFVTPSAAIEIGQGWASNTINTTIFRHHAILTMEGAQYTAFYVNTNLLRIVKRNLSTAEIETYDIQGTFNLNDAHNGISLGHDRNHRLHITYDHHASKLQYRIAAKPHSIDKWSDCRPMTEVHEENVTYPSFILPRKDFPLTFLYRDGSWNKGSARLKYFNEQLDSWTDLNEPILSGTDLLPWTANAYWNHPCVGKDGSLHLSYVWRTHSLGPDQLINNINICYARSDDNGLSWQTSRGRGFKKPITPANSEVVYAVSPGTNLINQCGMALDSEDRPHIAYYANDENEIPQYQHLWFDGLIWRNQIISTRTYEFNLQGGGTLDIPISRPEIVINRNNDVFIIYRGDLTEDRMAILTLKSPEYDYKNSELVILDPEPLGRSEPIIDRSRWIREEILSILLQKCQQPNHDQPKAEILSSVRVIDLKLRNKP</sequence>
<organism evidence="1 2">
    <name type="scientific">Pseudomonas juntendi</name>
    <dbReference type="NCBI Taxonomy" id="2666183"/>
    <lineage>
        <taxon>Bacteria</taxon>
        <taxon>Pseudomonadati</taxon>
        <taxon>Pseudomonadota</taxon>
        <taxon>Gammaproteobacteria</taxon>
        <taxon>Pseudomonadales</taxon>
        <taxon>Pseudomonadaceae</taxon>
        <taxon>Pseudomonas</taxon>
    </lineage>
</organism>
<accession>A0ABD4YHC3</accession>
<name>A0ABD4YHC3_9PSED</name>
<dbReference type="EMBL" id="JAOCBV010000001">
    <property type="protein sequence ID" value="MDH0758667.1"/>
    <property type="molecule type" value="Genomic_DNA"/>
</dbReference>
<evidence type="ECO:0000313" key="2">
    <source>
        <dbReference type="Proteomes" id="UP001160152"/>
    </source>
</evidence>
<comment type="caution">
    <text evidence="1">The sequence shown here is derived from an EMBL/GenBank/DDBJ whole genome shotgun (WGS) entry which is preliminary data.</text>
</comment>
<dbReference type="Proteomes" id="UP001160152">
    <property type="component" value="Unassembled WGS sequence"/>
</dbReference>
<dbReference type="Pfam" id="PF15892">
    <property type="entry name" value="BNR_4"/>
    <property type="match status" value="1"/>
</dbReference>
<dbReference type="AlphaFoldDB" id="A0ABD4YHC3"/>
<protein>
    <submittedName>
        <fullName evidence="1">BNR repeat-containing protein</fullName>
    </submittedName>
</protein>
<gene>
    <name evidence="1" type="ORF">N5C70_18415</name>
</gene>
<dbReference type="RefSeq" id="WP_280070095.1">
    <property type="nucleotide sequence ID" value="NZ_JAOCBV010000001.1"/>
</dbReference>